<dbReference type="RefSeq" id="WP_346783146.1">
    <property type="nucleotide sequence ID" value="NZ_JBDLBR010000001.1"/>
</dbReference>
<comment type="caution">
    <text evidence="2">The sequence shown here is derived from an EMBL/GenBank/DDBJ whole genome shotgun (WGS) entry which is preliminary data.</text>
</comment>
<proteinExistence type="predicted"/>
<feature type="transmembrane region" description="Helical" evidence="1">
    <location>
        <begin position="180"/>
        <end position="201"/>
    </location>
</feature>
<accession>A0ABV0CS25</accession>
<sequence length="213" mass="23786">MSSMQEQAQDAMRSAGAGAETAAREAGRLAQDAIDRIPPDAWPIIDQSMRILTVVTIVWLVLALVAWWRRRAYNLTVAASARRNKKARPEFLKVDKKAREAALARGEAYEEALEEREAEEARAVLRAAAGPVGWLEHIARLATLAMSIFTLITGFTGAIFNVTRVGDYLEQAGTEGKLEYLITEYPLGCTVAVLVIAYNIWRYFAEKKWKKED</sequence>
<evidence type="ECO:0000313" key="2">
    <source>
        <dbReference type="EMBL" id="MEN7535684.1"/>
    </source>
</evidence>
<keyword evidence="1" id="KW-0812">Transmembrane</keyword>
<keyword evidence="3" id="KW-1185">Reference proteome</keyword>
<keyword evidence="1" id="KW-1133">Transmembrane helix</keyword>
<feature type="transmembrane region" description="Helical" evidence="1">
    <location>
        <begin position="141"/>
        <end position="160"/>
    </location>
</feature>
<protein>
    <recommendedName>
        <fullName evidence="4">MotA/TolQ/ExbB proton channel domain-containing protein</fullName>
    </recommendedName>
</protein>
<reference evidence="2 3" key="1">
    <citation type="submission" date="2024-05" db="EMBL/GenBank/DDBJ databases">
        <authorList>
            <person name="Park S."/>
        </authorList>
    </citation>
    <scope>NUCLEOTIDE SEQUENCE [LARGE SCALE GENOMIC DNA]</scope>
    <source>
        <strain evidence="2 3">DGU5</strain>
    </source>
</reference>
<dbReference type="EMBL" id="JBDLBR010000001">
    <property type="protein sequence ID" value="MEN7535684.1"/>
    <property type="molecule type" value="Genomic_DNA"/>
</dbReference>
<keyword evidence="1" id="KW-0472">Membrane</keyword>
<evidence type="ECO:0000256" key="1">
    <source>
        <dbReference type="SAM" id="Phobius"/>
    </source>
</evidence>
<evidence type="ECO:0000313" key="3">
    <source>
        <dbReference type="Proteomes" id="UP001484535"/>
    </source>
</evidence>
<dbReference type="Proteomes" id="UP001484535">
    <property type="component" value="Unassembled WGS sequence"/>
</dbReference>
<gene>
    <name evidence="2" type="ORF">ABDJ38_00670</name>
</gene>
<organism evidence="2 3">
    <name type="scientific">Aurantiacibacter flavus</name>
    <dbReference type="NCBI Taxonomy" id="3145232"/>
    <lineage>
        <taxon>Bacteria</taxon>
        <taxon>Pseudomonadati</taxon>
        <taxon>Pseudomonadota</taxon>
        <taxon>Alphaproteobacteria</taxon>
        <taxon>Sphingomonadales</taxon>
        <taxon>Erythrobacteraceae</taxon>
        <taxon>Aurantiacibacter</taxon>
    </lineage>
</organism>
<name>A0ABV0CS25_9SPHN</name>
<evidence type="ECO:0008006" key="4">
    <source>
        <dbReference type="Google" id="ProtNLM"/>
    </source>
</evidence>
<feature type="transmembrane region" description="Helical" evidence="1">
    <location>
        <begin position="49"/>
        <end position="68"/>
    </location>
</feature>